<name>A0A3B1CRF1_9ZZZZ</name>
<evidence type="ECO:0000313" key="1">
    <source>
        <dbReference type="EMBL" id="VAX29071.1"/>
    </source>
</evidence>
<protein>
    <recommendedName>
        <fullName evidence="2">Type II secretion system protein GspN</fullName>
    </recommendedName>
</protein>
<reference evidence="1" key="1">
    <citation type="submission" date="2018-06" db="EMBL/GenBank/DDBJ databases">
        <authorList>
            <person name="Zhirakovskaya E."/>
        </authorList>
    </citation>
    <scope>NUCLEOTIDE SEQUENCE</scope>
</reference>
<accession>A0A3B1CRF1</accession>
<sequence>MKKILLFLASFLIGIYLFLPYDVLYSRAIETLTSGSRIPLEYELSDASALKVVFSNVSIGRGKEALTLDDVVLRVTPLGYIFKGAVGYITTAGARIQVLKKDGLIDLVFDIKNFHNKILGKGSLTLKGHILVGQDQVKDGTIELLVKNFKIPASGSDILLKEVSGSGDIDNGRLLIKDLTIKGPVDLRATGTVLLNYRTPEMSILDISVKYKMGALQGSQKLKGTVKSALASMNTLSALPAP</sequence>
<gene>
    <name evidence="1" type="ORF">MNBD_NITROSPIRAE02-348</name>
</gene>
<evidence type="ECO:0008006" key="2">
    <source>
        <dbReference type="Google" id="ProtNLM"/>
    </source>
</evidence>
<dbReference type="EMBL" id="UOGH01000105">
    <property type="protein sequence ID" value="VAX29071.1"/>
    <property type="molecule type" value="Genomic_DNA"/>
</dbReference>
<dbReference type="AlphaFoldDB" id="A0A3B1CRF1"/>
<proteinExistence type="predicted"/>
<organism evidence="1">
    <name type="scientific">hydrothermal vent metagenome</name>
    <dbReference type="NCBI Taxonomy" id="652676"/>
    <lineage>
        <taxon>unclassified sequences</taxon>
        <taxon>metagenomes</taxon>
        <taxon>ecological metagenomes</taxon>
    </lineage>
</organism>